<dbReference type="NCBIfam" id="TIGR01411">
    <property type="entry name" value="tatAE"/>
    <property type="match status" value="1"/>
</dbReference>
<sequence>MGGISVGKLLILGCIVALIFGTKKLRTIGEDAGYAIRSFQKALRSDEVTTQSSTTEESVDSFSFAIEQEPSHSSDSQRHS</sequence>
<keyword evidence="9" id="KW-0997">Cell inner membrane</keyword>
<evidence type="ECO:0000256" key="2">
    <source>
        <dbReference type="ARBA" id="ARBA00022448"/>
    </source>
</evidence>
<keyword evidence="7 9" id="KW-0811">Translocation</keyword>
<evidence type="ECO:0000256" key="3">
    <source>
        <dbReference type="ARBA" id="ARBA00022475"/>
    </source>
</evidence>
<feature type="transmembrane region" description="Helical" evidence="9">
    <location>
        <begin position="6"/>
        <end position="22"/>
    </location>
</feature>
<dbReference type="PATRIC" id="fig|345073.21.peg.3523"/>
<evidence type="ECO:0000256" key="5">
    <source>
        <dbReference type="ARBA" id="ARBA00022927"/>
    </source>
</evidence>
<dbReference type="KEGG" id="vco:VC0395_0466"/>
<gene>
    <name evidence="11" type="primary">tatA-2</name>
    <name evidence="9" type="synonym">tatA</name>
    <name evidence="11" type="ordered locus">VC0395_0466</name>
</gene>
<evidence type="ECO:0000256" key="1">
    <source>
        <dbReference type="ARBA" id="ARBA00004162"/>
    </source>
</evidence>
<dbReference type="HAMAP" id="MF_00236">
    <property type="entry name" value="TatA_E"/>
    <property type="match status" value="1"/>
</dbReference>
<dbReference type="Proteomes" id="UP000000249">
    <property type="component" value="Chromosome 2"/>
</dbReference>
<dbReference type="PANTHER" id="PTHR42982:SF1">
    <property type="entry name" value="SEC-INDEPENDENT PROTEIN TRANSLOCASE PROTEIN TATA"/>
    <property type="match status" value="1"/>
</dbReference>
<keyword evidence="2 9" id="KW-0813">Transport</keyword>
<comment type="similarity">
    <text evidence="9">Belongs to the TatA/E family.</text>
</comment>
<keyword evidence="3 9" id="KW-1003">Cell membrane</keyword>
<evidence type="ECO:0000256" key="9">
    <source>
        <dbReference type="HAMAP-Rule" id="MF_00236"/>
    </source>
</evidence>
<evidence type="ECO:0000256" key="7">
    <source>
        <dbReference type="ARBA" id="ARBA00023010"/>
    </source>
</evidence>
<feature type="compositionally biased region" description="Basic and acidic residues" evidence="10">
    <location>
        <begin position="69"/>
        <end position="80"/>
    </location>
</feature>
<evidence type="ECO:0000256" key="10">
    <source>
        <dbReference type="SAM" id="MobiDB-lite"/>
    </source>
</evidence>
<comment type="function">
    <text evidence="9">Part of the twin-arginine translocation (Tat) system that transports large folded proteins containing a characteristic twin-arginine motif in their signal peptide across membranes. TatA could form the protein-conducting channel of the Tat system.</text>
</comment>
<organism evidence="11 12">
    <name type="scientific">Vibrio cholerae serotype O1 (strain ATCC 39541 / Classical Ogawa 395 / O395)</name>
    <dbReference type="NCBI Taxonomy" id="345073"/>
    <lineage>
        <taxon>Bacteria</taxon>
        <taxon>Pseudomonadati</taxon>
        <taxon>Pseudomonadota</taxon>
        <taxon>Gammaproteobacteria</taxon>
        <taxon>Vibrionales</taxon>
        <taxon>Vibrionaceae</taxon>
        <taxon>Vibrio</taxon>
    </lineage>
</organism>
<keyword evidence="6 9" id="KW-1133">Transmembrane helix</keyword>
<accession>A0A0H3AFN9</accession>
<dbReference type="InterPro" id="IPR003369">
    <property type="entry name" value="TatA/B/E"/>
</dbReference>
<protein>
    <recommendedName>
        <fullName evidence="9">Sec-independent protein translocase protein TatA</fullName>
    </recommendedName>
</protein>
<evidence type="ECO:0000256" key="6">
    <source>
        <dbReference type="ARBA" id="ARBA00022989"/>
    </source>
</evidence>
<dbReference type="KEGG" id="vcr:VC395_A0791"/>
<evidence type="ECO:0000313" key="12">
    <source>
        <dbReference type="Proteomes" id="UP000000249"/>
    </source>
</evidence>
<dbReference type="OrthoDB" id="7066617at2"/>
<dbReference type="GO" id="GO:0043953">
    <property type="term" value="P:protein transport by the Tat complex"/>
    <property type="evidence" value="ECO:0007669"/>
    <property type="project" value="UniProtKB-UniRule"/>
</dbReference>
<dbReference type="EMBL" id="CP000626">
    <property type="protein sequence ID" value="ABQ19212.1"/>
    <property type="molecule type" value="Genomic_DNA"/>
</dbReference>
<name>A0A0H3AFN9_VIBC3</name>
<dbReference type="FunFam" id="1.20.5.3310:FF:000004">
    <property type="entry name" value="Sec-independent protein translocase protein TatA"/>
    <property type="match status" value="1"/>
</dbReference>
<dbReference type="InterPro" id="IPR006312">
    <property type="entry name" value="TatA/E"/>
</dbReference>
<comment type="subcellular location">
    <subcellularLocation>
        <location evidence="9">Cell inner membrane</location>
        <topology evidence="9">Single-pass membrane protein</topology>
    </subcellularLocation>
    <subcellularLocation>
        <location evidence="1">Cell membrane</location>
        <topology evidence="1">Single-pass membrane protein</topology>
    </subcellularLocation>
</comment>
<dbReference type="GO" id="GO:0008320">
    <property type="term" value="F:protein transmembrane transporter activity"/>
    <property type="evidence" value="ECO:0007669"/>
    <property type="project" value="UniProtKB-UniRule"/>
</dbReference>
<proteinExistence type="inferred from homology"/>
<keyword evidence="4 9" id="KW-0812">Transmembrane</keyword>
<evidence type="ECO:0000313" key="11">
    <source>
        <dbReference type="EMBL" id="ABQ19212.1"/>
    </source>
</evidence>
<dbReference type="AlphaFoldDB" id="A0A0H3AFN9"/>
<keyword evidence="5 9" id="KW-0653">Protein transport</keyword>
<dbReference type="Pfam" id="PF02416">
    <property type="entry name" value="TatA_B_E"/>
    <property type="match status" value="1"/>
</dbReference>
<reference evidence="11 12" key="1">
    <citation type="submission" date="2007-03" db="EMBL/GenBank/DDBJ databases">
        <authorList>
            <person name="Heidelberg J."/>
        </authorList>
    </citation>
    <scope>NUCLEOTIDE SEQUENCE [LARGE SCALE GENOMIC DNA]</scope>
    <source>
        <strain evidence="12">ATCC 39541 / Classical Ogawa 395 / O395</strain>
    </source>
</reference>
<comment type="subunit">
    <text evidence="9">The Tat system comprises two distinct complexes: a TatABC complex, containing multiple copies of TatA, TatB and TatC subunits, and a separate TatA complex, containing only TatA subunits. Substrates initially bind to the TatABC complex, which probably triggers association of the separate TatA complex to form the active translocon.</text>
</comment>
<dbReference type="PANTHER" id="PTHR42982">
    <property type="entry name" value="SEC-INDEPENDENT PROTEIN TRANSLOCASE PROTEIN TATA"/>
    <property type="match status" value="1"/>
</dbReference>
<evidence type="ECO:0000256" key="8">
    <source>
        <dbReference type="ARBA" id="ARBA00023136"/>
    </source>
</evidence>
<evidence type="ECO:0000256" key="4">
    <source>
        <dbReference type="ARBA" id="ARBA00022692"/>
    </source>
</evidence>
<dbReference type="eggNOG" id="COG1826">
    <property type="taxonomic scope" value="Bacteria"/>
</dbReference>
<dbReference type="RefSeq" id="WP_000508976.1">
    <property type="nucleotide sequence ID" value="NC_009456.1"/>
</dbReference>
<feature type="region of interest" description="Disordered" evidence="10">
    <location>
        <begin position="46"/>
        <end position="80"/>
    </location>
</feature>
<keyword evidence="8 9" id="KW-0472">Membrane</keyword>
<dbReference type="GO" id="GO:0033281">
    <property type="term" value="C:TAT protein transport complex"/>
    <property type="evidence" value="ECO:0007669"/>
    <property type="project" value="UniProtKB-UniRule"/>
</dbReference>
<dbReference type="Gene3D" id="1.20.5.3310">
    <property type="match status" value="1"/>
</dbReference>